<dbReference type="InterPro" id="IPR008160">
    <property type="entry name" value="Collagen"/>
</dbReference>
<dbReference type="RefSeq" id="WP_175325723.1">
    <property type="nucleotide sequence ID" value="NZ_BAAAWP010000001.1"/>
</dbReference>
<feature type="transmembrane region" description="Helical" evidence="2">
    <location>
        <begin position="12"/>
        <end position="35"/>
    </location>
</feature>
<feature type="region of interest" description="Disordered" evidence="1">
    <location>
        <begin position="147"/>
        <end position="194"/>
    </location>
</feature>
<reference evidence="3 4" key="1">
    <citation type="submission" date="2020-05" db="EMBL/GenBank/DDBJ databases">
        <title>Genome Sequencing of Type Strains.</title>
        <authorList>
            <person name="Lemaire J.F."/>
            <person name="Inderbitzin P."/>
            <person name="Gregorio O.A."/>
            <person name="Collins S.B."/>
            <person name="Wespe N."/>
            <person name="Knight-Connoni V."/>
        </authorList>
    </citation>
    <scope>NUCLEOTIDE SEQUENCE [LARGE SCALE GENOMIC DNA]</scope>
    <source>
        <strain evidence="3 4">DSM 20512</strain>
    </source>
</reference>
<evidence type="ECO:0000313" key="4">
    <source>
        <dbReference type="Proteomes" id="UP000539146"/>
    </source>
</evidence>
<keyword evidence="2" id="KW-0812">Transmembrane</keyword>
<proteinExistence type="predicted"/>
<evidence type="ECO:0000313" key="3">
    <source>
        <dbReference type="EMBL" id="NUU27892.1"/>
    </source>
</evidence>
<organism evidence="3 4">
    <name type="scientific">Curtobacterium citreum</name>
    <dbReference type="NCBI Taxonomy" id="2036"/>
    <lineage>
        <taxon>Bacteria</taxon>
        <taxon>Bacillati</taxon>
        <taxon>Actinomycetota</taxon>
        <taxon>Actinomycetes</taxon>
        <taxon>Micrococcales</taxon>
        <taxon>Microbacteriaceae</taxon>
        <taxon>Curtobacterium</taxon>
    </lineage>
</organism>
<comment type="caution">
    <text evidence="3">The sequence shown here is derived from an EMBL/GenBank/DDBJ whole genome shotgun (WGS) entry which is preliminary data.</text>
</comment>
<dbReference type="Pfam" id="PF01391">
    <property type="entry name" value="Collagen"/>
    <property type="match status" value="1"/>
</dbReference>
<protein>
    <recommendedName>
        <fullName evidence="5">Collagen triple helix repeat-containing protein</fullName>
    </recommendedName>
</protein>
<gene>
    <name evidence="3" type="ORF">HP467_07170</name>
</gene>
<evidence type="ECO:0008006" key="5">
    <source>
        <dbReference type="Google" id="ProtNLM"/>
    </source>
</evidence>
<evidence type="ECO:0000256" key="2">
    <source>
        <dbReference type="SAM" id="Phobius"/>
    </source>
</evidence>
<keyword evidence="2" id="KW-1133">Transmembrane helix</keyword>
<dbReference type="EMBL" id="JABMCG010000095">
    <property type="protein sequence ID" value="NUU27892.1"/>
    <property type="molecule type" value="Genomic_DNA"/>
</dbReference>
<dbReference type="AlphaFoldDB" id="A0A850DWG9"/>
<feature type="region of interest" description="Disordered" evidence="1">
    <location>
        <begin position="77"/>
        <end position="107"/>
    </location>
</feature>
<accession>A0A850DWG9</accession>
<keyword evidence="2" id="KW-0472">Membrane</keyword>
<dbReference type="Proteomes" id="UP000539146">
    <property type="component" value="Unassembled WGS sequence"/>
</dbReference>
<evidence type="ECO:0000256" key="1">
    <source>
        <dbReference type="SAM" id="MobiDB-lite"/>
    </source>
</evidence>
<name>A0A850DWG9_9MICO</name>
<feature type="region of interest" description="Disordered" evidence="1">
    <location>
        <begin position="224"/>
        <end position="244"/>
    </location>
</feature>
<dbReference type="PANTHER" id="PTHR24637">
    <property type="entry name" value="COLLAGEN"/>
    <property type="match status" value="1"/>
</dbReference>
<sequence>MRHLLTHGPRWLRAQNLAIIIPVVAIAVVLVALYVSQAQTITVQRDRISTLVGQNGRQADRLDAAYEEYTKLYGQAKESGVQPTTVAPSALPGPSGSAGKDGRDGARGSDGRGIAFALCTAMGWTVTYTDGDTENAGQCVGDTGAAGSPGAAGTTGAAGTNGVDGQPGTPGADGAPGATGPQGETGATGPTGATGATGTGVASVSCATTADGFTVFRFVLTDGTTQDVPGACTPASTPTPDPAG</sequence>